<proteinExistence type="predicted"/>
<dbReference type="EMBL" id="CAJVPJ010000465">
    <property type="protein sequence ID" value="CAG8527623.1"/>
    <property type="molecule type" value="Genomic_DNA"/>
</dbReference>
<name>A0A9N9AGC6_9GLOM</name>
<organism evidence="2 3">
    <name type="scientific">Paraglomus occultum</name>
    <dbReference type="NCBI Taxonomy" id="144539"/>
    <lineage>
        <taxon>Eukaryota</taxon>
        <taxon>Fungi</taxon>
        <taxon>Fungi incertae sedis</taxon>
        <taxon>Mucoromycota</taxon>
        <taxon>Glomeromycotina</taxon>
        <taxon>Glomeromycetes</taxon>
        <taxon>Paraglomerales</taxon>
        <taxon>Paraglomeraceae</taxon>
        <taxon>Paraglomus</taxon>
    </lineage>
</organism>
<dbReference type="Pfam" id="PF00622">
    <property type="entry name" value="SPRY"/>
    <property type="match status" value="1"/>
</dbReference>
<dbReference type="InterPro" id="IPR001870">
    <property type="entry name" value="B30.2/SPRY"/>
</dbReference>
<keyword evidence="3" id="KW-1185">Reference proteome</keyword>
<feature type="domain" description="B30.2/SPRY" evidence="1">
    <location>
        <begin position="8"/>
        <end position="195"/>
    </location>
</feature>
<comment type="caution">
    <text evidence="2">The sequence shown here is derived from an EMBL/GenBank/DDBJ whole genome shotgun (WGS) entry which is preliminary data.</text>
</comment>
<reference evidence="2" key="1">
    <citation type="submission" date="2021-06" db="EMBL/GenBank/DDBJ databases">
        <authorList>
            <person name="Kallberg Y."/>
            <person name="Tangrot J."/>
            <person name="Rosling A."/>
        </authorList>
    </citation>
    <scope>NUCLEOTIDE SEQUENCE</scope>
    <source>
        <strain evidence="2">IA702</strain>
    </source>
</reference>
<dbReference type="AlphaFoldDB" id="A0A9N9AGC6"/>
<dbReference type="InterPro" id="IPR050618">
    <property type="entry name" value="Ubq-SigPath_Reg"/>
</dbReference>
<dbReference type="Gene3D" id="2.60.120.920">
    <property type="match status" value="1"/>
</dbReference>
<accession>A0A9N9AGC6</accession>
<sequence length="224" mass="24773">MAINLPSYLIDSPFEAIFKQSTSPPLPSAWNHGDSSMFIQVGENRLRAKYIGRGRDDTEAAAIRTDFPIPQECGLYYYEVKIINKGVGGYIGVGFAMKHVALDRLPGWEDDAYGYHGDDGAKFHAFGRGTEFGPKFTTGDVIGCGINFFNGTAFYTKNGIHLGVAFNDVIGEFYPMIGLRSFPETVEANFGQDKFVFDIDKYAKELYKEVNEGTDISSTIPNTP</sequence>
<dbReference type="InterPro" id="IPR035782">
    <property type="entry name" value="SPRY_RanBP9/10"/>
</dbReference>
<dbReference type="SMART" id="SM00449">
    <property type="entry name" value="SPRY"/>
    <property type="match status" value="1"/>
</dbReference>
<dbReference type="PANTHER" id="PTHR12864">
    <property type="entry name" value="RAN BINDING PROTEIN 9-RELATED"/>
    <property type="match status" value="1"/>
</dbReference>
<evidence type="ECO:0000259" key="1">
    <source>
        <dbReference type="PROSITE" id="PS50188"/>
    </source>
</evidence>
<gene>
    <name evidence="2" type="ORF">POCULU_LOCUS3898</name>
</gene>
<dbReference type="InterPro" id="IPR003877">
    <property type="entry name" value="SPRY_dom"/>
</dbReference>
<evidence type="ECO:0000313" key="3">
    <source>
        <dbReference type="Proteomes" id="UP000789572"/>
    </source>
</evidence>
<protein>
    <submittedName>
        <fullName evidence="2">2890_t:CDS:1</fullName>
    </submittedName>
</protein>
<dbReference type="CDD" id="cd12909">
    <property type="entry name" value="SPRY_RanBP9_10"/>
    <property type="match status" value="1"/>
</dbReference>
<dbReference type="SUPFAM" id="SSF49899">
    <property type="entry name" value="Concanavalin A-like lectins/glucanases"/>
    <property type="match status" value="1"/>
</dbReference>
<evidence type="ECO:0000313" key="2">
    <source>
        <dbReference type="EMBL" id="CAG8527623.1"/>
    </source>
</evidence>
<dbReference type="InterPro" id="IPR043136">
    <property type="entry name" value="B30.2/SPRY_sf"/>
</dbReference>
<dbReference type="OrthoDB" id="25503at2759"/>
<dbReference type="InterPro" id="IPR013320">
    <property type="entry name" value="ConA-like_dom_sf"/>
</dbReference>
<dbReference type="Proteomes" id="UP000789572">
    <property type="component" value="Unassembled WGS sequence"/>
</dbReference>
<dbReference type="PROSITE" id="PS50188">
    <property type="entry name" value="B302_SPRY"/>
    <property type="match status" value="1"/>
</dbReference>